<protein>
    <submittedName>
        <fullName evidence="1">Uncharacterized protein</fullName>
    </submittedName>
</protein>
<gene>
    <name evidence="1" type="ORF">BDN72DRAFT_68917</name>
</gene>
<sequence length="987" mass="106048">MASPTPHKRHRRARLTRSNSSLLGTIKTLVTAPLSWFSTADGLDDQNTAGNKRRRHVPMDTQPDSIRDDVPFMRNKRIRVDSPDSAHPPLLRGSSSYLDPPNVLFQQGERDSPRPTFPSPATNDVAIPNYSGAPRNGRLSNSPFLAALSLRDTSRESSLHTARPHEANLTLLRDRSLPPLSTHPPFRLRASLPPTTRETRELSEPPALSSLVSNPIFVRAPSSPNYAPHEPGFRPRTLGSLADAHRSSKSPSRTHSSLLFGTSPVENVVSPTTSQSAAERALHGLDIYKTPLLPSHLRSASAKPSTAFPSNGPDLFQSRRKAKLVLMQDSERVDSTTPKRKKKRASENKPYAGQGGIRKLLTKRQLEDGGDSEATTEAVNSSTSNGNAVTQTEEVEQAHYRRSIGRDDEINASNVNASSLRIGRVKTRTSIPRPRSRPMRLKFSAAFDEDETIDEDMLSENRHRVMEDDPMFKPPEGFTFAKEPASVLPNITTSKEPPIASLPFSLTKRAPGVIRGQEEQIVALDTITTPQLSVGSTAGVSQPMDIQKASSVDSQSQVENAPIVPNFFASSAAFSKPLTFVIPPLSLSNAQGSEAKSVESGQGVSDRIRAPITVGSSFPLVADPPEGLILAQVREGVESSVFDIQSEPSATSHPSTDLHQTPRSDVPVALDPIRRVDALSDLPHASAAVLMTAPEISREPAKSIHLFPGEQGPEPAIPSMSSSVDPVVSVTKLGAPPLLHSTSESSSNTAFSPKPAFFGFTSSNATERPFSFESSQRPVTPPKSLDQEFRMDESPTRDMQVNGESKLVELRPSFGFSFAPLASRASPNSFTFGVSPVTLDEKRDSESKPFTFGQMSAPPSSAFAFGKTPTEEESPTTRSNTFSSNPFPGVSQATPSFVPSSPSPAPNSPSFNPAPFSFDQTSNPFTFGATQPASPSTAATPNPFTSASSVSATTPASTTLFTIGAAPSAAGARPTRKLPTRRAGAKR</sequence>
<evidence type="ECO:0000313" key="1">
    <source>
        <dbReference type="EMBL" id="TFK67873.1"/>
    </source>
</evidence>
<accession>A0ACD3AQ62</accession>
<dbReference type="Proteomes" id="UP000308600">
    <property type="component" value="Unassembled WGS sequence"/>
</dbReference>
<dbReference type="EMBL" id="ML208364">
    <property type="protein sequence ID" value="TFK67873.1"/>
    <property type="molecule type" value="Genomic_DNA"/>
</dbReference>
<keyword evidence="2" id="KW-1185">Reference proteome</keyword>
<reference evidence="1 2" key="1">
    <citation type="journal article" date="2019" name="Nat. Ecol. Evol.">
        <title>Megaphylogeny resolves global patterns of mushroom evolution.</title>
        <authorList>
            <person name="Varga T."/>
            <person name="Krizsan K."/>
            <person name="Foldi C."/>
            <person name="Dima B."/>
            <person name="Sanchez-Garcia M."/>
            <person name="Sanchez-Ramirez S."/>
            <person name="Szollosi G.J."/>
            <person name="Szarkandi J.G."/>
            <person name="Papp V."/>
            <person name="Albert L."/>
            <person name="Andreopoulos W."/>
            <person name="Angelini C."/>
            <person name="Antonin V."/>
            <person name="Barry K.W."/>
            <person name="Bougher N.L."/>
            <person name="Buchanan P."/>
            <person name="Buyck B."/>
            <person name="Bense V."/>
            <person name="Catcheside P."/>
            <person name="Chovatia M."/>
            <person name="Cooper J."/>
            <person name="Damon W."/>
            <person name="Desjardin D."/>
            <person name="Finy P."/>
            <person name="Geml J."/>
            <person name="Haridas S."/>
            <person name="Hughes K."/>
            <person name="Justo A."/>
            <person name="Karasinski D."/>
            <person name="Kautmanova I."/>
            <person name="Kiss B."/>
            <person name="Kocsube S."/>
            <person name="Kotiranta H."/>
            <person name="LaButti K.M."/>
            <person name="Lechner B.E."/>
            <person name="Liimatainen K."/>
            <person name="Lipzen A."/>
            <person name="Lukacs Z."/>
            <person name="Mihaltcheva S."/>
            <person name="Morgado L.N."/>
            <person name="Niskanen T."/>
            <person name="Noordeloos M.E."/>
            <person name="Ohm R.A."/>
            <person name="Ortiz-Santana B."/>
            <person name="Ovrebo C."/>
            <person name="Racz N."/>
            <person name="Riley R."/>
            <person name="Savchenko A."/>
            <person name="Shiryaev A."/>
            <person name="Soop K."/>
            <person name="Spirin V."/>
            <person name="Szebenyi C."/>
            <person name="Tomsovsky M."/>
            <person name="Tulloss R.E."/>
            <person name="Uehling J."/>
            <person name="Grigoriev I.V."/>
            <person name="Vagvolgyi C."/>
            <person name="Papp T."/>
            <person name="Martin F.M."/>
            <person name="Miettinen O."/>
            <person name="Hibbett D.S."/>
            <person name="Nagy L.G."/>
        </authorList>
    </citation>
    <scope>NUCLEOTIDE SEQUENCE [LARGE SCALE GENOMIC DNA]</scope>
    <source>
        <strain evidence="1 2">NL-1719</strain>
    </source>
</reference>
<name>A0ACD3AQ62_9AGAR</name>
<organism evidence="1 2">
    <name type="scientific">Pluteus cervinus</name>
    <dbReference type="NCBI Taxonomy" id="181527"/>
    <lineage>
        <taxon>Eukaryota</taxon>
        <taxon>Fungi</taxon>
        <taxon>Dikarya</taxon>
        <taxon>Basidiomycota</taxon>
        <taxon>Agaricomycotina</taxon>
        <taxon>Agaricomycetes</taxon>
        <taxon>Agaricomycetidae</taxon>
        <taxon>Agaricales</taxon>
        <taxon>Pluteineae</taxon>
        <taxon>Pluteaceae</taxon>
        <taxon>Pluteus</taxon>
    </lineage>
</organism>
<proteinExistence type="predicted"/>
<evidence type="ECO:0000313" key="2">
    <source>
        <dbReference type="Proteomes" id="UP000308600"/>
    </source>
</evidence>